<dbReference type="OrthoDB" id="9806350at2"/>
<dbReference type="STRING" id="655353.SAMN04488056_104323"/>
<dbReference type="InterPro" id="IPR035959">
    <property type="entry name" value="RutC-like_sf"/>
</dbReference>
<accession>A0A1I5G298</accession>
<sequence length="155" mass="15948">MSGAIEAKLAELGITLPEAAAPAANYVPYVKSGNQLFISGQIPQTAAGEKVIGKLGDTMETEAGQEAAKLCAISLIAQMKAATGDLDKVARVVKLVGFVNSTLEFGDQPAVINGASNFMVDVFGDKGRHARSAVSAASLPFGVAVEVEAIVELED</sequence>
<dbReference type="PANTHER" id="PTHR43760:SF1">
    <property type="entry name" value="ENDORIBONUCLEASE L-PSP_CHORISMATE MUTASE-LIKE DOMAIN-CONTAINING PROTEIN"/>
    <property type="match status" value="1"/>
</dbReference>
<dbReference type="PANTHER" id="PTHR43760">
    <property type="entry name" value="ENDORIBONUCLEASE-RELATED"/>
    <property type="match status" value="1"/>
</dbReference>
<dbReference type="CDD" id="cd02199">
    <property type="entry name" value="YjgF_YER057c_UK114_like_1"/>
    <property type="match status" value="1"/>
</dbReference>
<feature type="domain" description="Endoribonuclease L-PSP/chorismate mutase-like" evidence="1">
    <location>
        <begin position="6"/>
        <end position="143"/>
    </location>
</feature>
<evidence type="ECO:0000313" key="3">
    <source>
        <dbReference type="Proteomes" id="UP000199236"/>
    </source>
</evidence>
<dbReference type="EMBL" id="FOVR01000004">
    <property type="protein sequence ID" value="SFO30147.1"/>
    <property type="molecule type" value="Genomic_DNA"/>
</dbReference>
<dbReference type="Pfam" id="PF14588">
    <property type="entry name" value="YjgF_endoribonc"/>
    <property type="match status" value="1"/>
</dbReference>
<dbReference type="Proteomes" id="UP000199236">
    <property type="component" value="Unassembled WGS sequence"/>
</dbReference>
<dbReference type="InterPro" id="IPR013813">
    <property type="entry name" value="Endoribo_LPSP/chorism_mut-like"/>
</dbReference>
<name>A0A1I5G298_9HYPH</name>
<proteinExistence type="predicted"/>
<protein>
    <submittedName>
        <fullName evidence="2">Enamine deaminase RidA, house cleaning of reactive enamine intermediates, YjgF/YER057c/UK114 family</fullName>
    </submittedName>
</protein>
<dbReference type="AlphaFoldDB" id="A0A1I5G298"/>
<evidence type="ECO:0000259" key="1">
    <source>
        <dbReference type="Pfam" id="PF14588"/>
    </source>
</evidence>
<organism evidence="2 3">
    <name type="scientific">Cohaesibacter marisflavi</name>
    <dbReference type="NCBI Taxonomy" id="655353"/>
    <lineage>
        <taxon>Bacteria</taxon>
        <taxon>Pseudomonadati</taxon>
        <taxon>Pseudomonadota</taxon>
        <taxon>Alphaproteobacteria</taxon>
        <taxon>Hyphomicrobiales</taxon>
        <taxon>Cohaesibacteraceae</taxon>
    </lineage>
</organism>
<reference evidence="2 3" key="1">
    <citation type="submission" date="2016-10" db="EMBL/GenBank/DDBJ databases">
        <authorList>
            <person name="de Groot N.N."/>
        </authorList>
    </citation>
    <scope>NUCLEOTIDE SEQUENCE [LARGE SCALE GENOMIC DNA]</scope>
    <source>
        <strain evidence="2 3">CGMCC 1.9157</strain>
    </source>
</reference>
<evidence type="ECO:0000313" key="2">
    <source>
        <dbReference type="EMBL" id="SFO30147.1"/>
    </source>
</evidence>
<dbReference type="Gene3D" id="3.30.1330.40">
    <property type="entry name" value="RutC-like"/>
    <property type="match status" value="1"/>
</dbReference>
<dbReference type="SUPFAM" id="SSF55298">
    <property type="entry name" value="YjgF-like"/>
    <property type="match status" value="1"/>
</dbReference>
<gene>
    <name evidence="2" type="ORF">SAMN04488056_104323</name>
</gene>
<keyword evidence="3" id="KW-1185">Reference proteome</keyword>
<dbReference type="RefSeq" id="WP_090071907.1">
    <property type="nucleotide sequence ID" value="NZ_FOVR01000004.1"/>
</dbReference>